<dbReference type="InterPro" id="IPR014042">
    <property type="entry name" value="Glutathione_synthase_a-hlx"/>
</dbReference>
<evidence type="ECO:0000256" key="14">
    <source>
        <dbReference type="PIRSR" id="PIRSR001558-2"/>
    </source>
</evidence>
<feature type="binding site" evidence="13">
    <location>
        <position position="150"/>
    </location>
    <ligand>
        <name>ATP</name>
        <dbReference type="ChEBI" id="CHEBI:30616"/>
    </ligand>
</feature>
<feature type="binding site" evidence="13">
    <location>
        <position position="431"/>
    </location>
    <ligand>
        <name>ATP</name>
        <dbReference type="ChEBI" id="CHEBI:30616"/>
    </ligand>
</feature>
<keyword evidence="8 12" id="KW-0547">Nucleotide-binding</keyword>
<evidence type="ECO:0000256" key="7">
    <source>
        <dbReference type="ARBA" id="ARBA00022723"/>
    </source>
</evidence>
<dbReference type="GO" id="GO:0004363">
    <property type="term" value="F:glutathione synthase activity"/>
    <property type="evidence" value="ECO:0007669"/>
    <property type="project" value="UniProtKB-UniRule"/>
</dbReference>
<evidence type="ECO:0000256" key="6">
    <source>
        <dbReference type="ARBA" id="ARBA00022684"/>
    </source>
</evidence>
<reference evidence="16 17" key="1">
    <citation type="journal article" date="2018" name="Sci. Rep.">
        <title>Genomic signatures of local adaptation to the degree of environmental predictability in rotifers.</title>
        <authorList>
            <person name="Franch-Gras L."/>
            <person name="Hahn C."/>
            <person name="Garcia-Roger E.M."/>
            <person name="Carmona M.J."/>
            <person name="Serra M."/>
            <person name="Gomez A."/>
        </authorList>
    </citation>
    <scope>NUCLEOTIDE SEQUENCE [LARGE SCALE GENOMIC DNA]</scope>
    <source>
        <strain evidence="16">HYR1</strain>
    </source>
</reference>
<evidence type="ECO:0000313" key="16">
    <source>
        <dbReference type="EMBL" id="RNA33549.1"/>
    </source>
</evidence>
<evidence type="ECO:0000256" key="1">
    <source>
        <dbReference type="ARBA" id="ARBA00004965"/>
    </source>
</evidence>
<dbReference type="PIRSF" id="PIRSF001558">
    <property type="entry name" value="GSHase"/>
    <property type="match status" value="1"/>
</dbReference>
<dbReference type="STRING" id="10195.A0A3M7SCT6"/>
<organism evidence="16 17">
    <name type="scientific">Brachionus plicatilis</name>
    <name type="common">Marine rotifer</name>
    <name type="synonym">Brachionus muelleri</name>
    <dbReference type="NCBI Taxonomy" id="10195"/>
    <lineage>
        <taxon>Eukaryota</taxon>
        <taxon>Metazoa</taxon>
        <taxon>Spiralia</taxon>
        <taxon>Gnathifera</taxon>
        <taxon>Rotifera</taxon>
        <taxon>Eurotatoria</taxon>
        <taxon>Monogononta</taxon>
        <taxon>Pseudotrocha</taxon>
        <taxon>Ploima</taxon>
        <taxon>Brachionidae</taxon>
        <taxon>Brachionus</taxon>
    </lineage>
</organism>
<keyword evidence="10 12" id="KW-0460">Magnesium</keyword>
<dbReference type="PANTHER" id="PTHR11130">
    <property type="entry name" value="GLUTATHIONE SYNTHETASE"/>
    <property type="match status" value="1"/>
</dbReference>
<dbReference type="InterPro" id="IPR014709">
    <property type="entry name" value="Glutathione_synthase_C_euk"/>
</dbReference>
<comment type="pathway">
    <text evidence="1 12">Sulfur metabolism; glutathione biosynthesis; glutathione from L-cysteine and L-glutamate: step 2/2.</text>
</comment>
<evidence type="ECO:0000256" key="9">
    <source>
        <dbReference type="ARBA" id="ARBA00022840"/>
    </source>
</evidence>
<proteinExistence type="inferred from homology"/>
<evidence type="ECO:0000256" key="12">
    <source>
        <dbReference type="PIRNR" id="PIRNR001558"/>
    </source>
</evidence>
<dbReference type="InterPro" id="IPR014049">
    <property type="entry name" value="Glutathione_synthase_N_euk"/>
</dbReference>
<dbReference type="SUPFAM" id="SSF56059">
    <property type="entry name" value="Glutathione synthetase ATP-binding domain-like"/>
    <property type="match status" value="1"/>
</dbReference>
<feature type="binding site" evidence="14">
    <location>
        <position position="152"/>
    </location>
    <ligand>
        <name>Mg(2+)</name>
        <dbReference type="ChEBI" id="CHEBI:18420"/>
    </ligand>
</feature>
<keyword evidence="7 12" id="KW-0479">Metal-binding</keyword>
<sequence length="440" mass="51567">MSQRIGKKILLDENNLEEYIISARDALFRTGVPYFTSNSKENKKFCQCSFLPLTLIPSPFPRNEFDLAIKLQLEWNNLMIKFSSNTKLIYDALKDVIKIDQFIRKHWEICQKVNQQNKKQSITLNIMRIDYMIDYDKMEKNAQTALSQIEINTFACGGCGIPERIKEFHKYMLHRTGNYDTIEMMDSTNLLDNIVESLIKSLELYMSPNAHFLLVIRNLDYTLSDHRLIEYALFEKAPKIKLFRMTFTEINQNAVLDDHGRLFIQGCEIGIVYFKSGFDPSDYPSEKEWEARYLLEQSMAIKSPKIEFQLMNTKKFQQYLYESNALEMYIDNEKTLKLIRSTFVKQLTFKKGFNQAIFDLIEKECENLVLKNQREGGGNNIFGKEIKLHIQNFEEKELEQFVLMEKINSTKEINYLIYPPDEIKKAEISNEIGTFGIALG</sequence>
<dbReference type="SUPFAM" id="SSF52440">
    <property type="entry name" value="PreATP-grasp domain"/>
    <property type="match status" value="1"/>
</dbReference>
<comment type="cofactor">
    <cofactor evidence="12 14">
        <name>Mg(2+)</name>
        <dbReference type="ChEBI" id="CHEBI:18420"/>
    </cofactor>
    <text evidence="12 14">Binds 1 Mg(2+) ion per subunit.</text>
</comment>
<dbReference type="Pfam" id="PF03199">
    <property type="entry name" value="GSH_synthase"/>
    <property type="match status" value="1"/>
</dbReference>
<dbReference type="GO" id="GO:0005524">
    <property type="term" value="F:ATP binding"/>
    <property type="evidence" value="ECO:0007669"/>
    <property type="project" value="UniProtKB-UniRule"/>
</dbReference>
<dbReference type="AlphaFoldDB" id="A0A3M7SCT6"/>
<dbReference type="GO" id="GO:0000287">
    <property type="term" value="F:magnesium ion binding"/>
    <property type="evidence" value="ECO:0007669"/>
    <property type="project" value="UniProtKB-UniRule"/>
</dbReference>
<keyword evidence="9 12" id="KW-0067">ATP-binding</keyword>
<dbReference type="EMBL" id="REGN01001621">
    <property type="protein sequence ID" value="RNA33549.1"/>
    <property type="molecule type" value="Genomic_DNA"/>
</dbReference>
<keyword evidence="17" id="KW-1185">Reference proteome</keyword>
<accession>A0A3M7SCT6</accession>
<dbReference type="Pfam" id="PF03917">
    <property type="entry name" value="GSH_synth_ATP"/>
    <property type="match status" value="1"/>
</dbReference>
<protein>
    <recommendedName>
        <fullName evidence="4 12">Glutathione synthetase</fullName>
        <shortName evidence="12">GSH-S</shortName>
        <ecNumber evidence="3 12">6.3.2.3</ecNumber>
    </recommendedName>
</protein>
<name>A0A3M7SCT6_BRAPC</name>
<dbReference type="Gene3D" id="3.30.470.20">
    <property type="entry name" value="ATP-grasp fold, B domain"/>
    <property type="match status" value="1"/>
</dbReference>
<feature type="binding site" evidence="14">
    <location>
        <position position="375"/>
    </location>
    <ligand>
        <name>Mg(2+)</name>
        <dbReference type="ChEBI" id="CHEBI:18420"/>
    </ligand>
</feature>
<comment type="caution">
    <text evidence="16">The sequence shown here is derived from an EMBL/GenBank/DDBJ whole genome shotgun (WGS) entry which is preliminary data.</text>
</comment>
<feature type="domain" description="Glutathione synthase substrate-binding" evidence="15">
    <location>
        <begin position="212"/>
        <end position="311"/>
    </location>
</feature>
<dbReference type="InterPro" id="IPR005615">
    <property type="entry name" value="Glutathione_synthase"/>
</dbReference>
<dbReference type="OrthoDB" id="2020073at2759"/>
<dbReference type="InterPro" id="IPR016185">
    <property type="entry name" value="PreATP-grasp_dom_sf"/>
</dbReference>
<feature type="binding site" evidence="14">
    <location>
        <position position="150"/>
    </location>
    <ligand>
        <name>Mg(2+)</name>
        <dbReference type="ChEBI" id="CHEBI:18420"/>
    </ligand>
</feature>
<gene>
    <name evidence="16" type="ORF">BpHYR1_021026</name>
</gene>
<comment type="similarity">
    <text evidence="2 12">Belongs to the eukaryotic GSH synthase family.</text>
</comment>
<dbReference type="PANTHER" id="PTHR11130:SF0">
    <property type="entry name" value="GLUTATHIONE SYNTHETASE"/>
    <property type="match status" value="1"/>
</dbReference>
<keyword evidence="6 12" id="KW-0317">Glutathione biosynthesis</keyword>
<dbReference type="Gene3D" id="3.30.1490.50">
    <property type="match status" value="1"/>
</dbReference>
<comment type="catalytic activity">
    <reaction evidence="11">
        <text>gamma-L-glutamyl-L-cysteine + glycine + ATP = glutathione + ADP + phosphate + H(+)</text>
        <dbReference type="Rhea" id="RHEA:13557"/>
        <dbReference type="ChEBI" id="CHEBI:15378"/>
        <dbReference type="ChEBI" id="CHEBI:30616"/>
        <dbReference type="ChEBI" id="CHEBI:43474"/>
        <dbReference type="ChEBI" id="CHEBI:57305"/>
        <dbReference type="ChEBI" id="CHEBI:57925"/>
        <dbReference type="ChEBI" id="CHEBI:58173"/>
        <dbReference type="ChEBI" id="CHEBI:456216"/>
        <dbReference type="EC" id="6.3.2.3"/>
    </reaction>
    <physiologicalReaction direction="left-to-right" evidence="11">
        <dbReference type="Rhea" id="RHEA:13558"/>
    </physiologicalReaction>
</comment>
<evidence type="ECO:0000256" key="4">
    <source>
        <dbReference type="ARBA" id="ARBA00020821"/>
    </source>
</evidence>
<feature type="binding site" evidence="13">
    <location>
        <begin position="371"/>
        <end position="380"/>
    </location>
    <ligand>
        <name>ATP</name>
        <dbReference type="ChEBI" id="CHEBI:30616"/>
    </ligand>
</feature>
<dbReference type="Gene3D" id="3.30.1490.80">
    <property type="match status" value="1"/>
</dbReference>
<dbReference type="EC" id="6.3.2.3" evidence="3 12"/>
<dbReference type="InterPro" id="IPR037013">
    <property type="entry name" value="GSH-S_sub-bd_sf"/>
</dbReference>
<evidence type="ECO:0000256" key="3">
    <source>
        <dbReference type="ARBA" id="ARBA00012214"/>
    </source>
</evidence>
<evidence type="ECO:0000313" key="17">
    <source>
        <dbReference type="Proteomes" id="UP000276133"/>
    </source>
</evidence>
<dbReference type="GO" id="GO:0005829">
    <property type="term" value="C:cytosol"/>
    <property type="evidence" value="ECO:0007669"/>
    <property type="project" value="TreeGrafter"/>
</dbReference>
<dbReference type="UniPathway" id="UPA00142">
    <property type="reaction ID" value="UER00210"/>
</dbReference>
<evidence type="ECO:0000256" key="2">
    <source>
        <dbReference type="ARBA" id="ARBA00010385"/>
    </source>
</evidence>
<keyword evidence="5 12" id="KW-0436">Ligase</keyword>
<dbReference type="Gene3D" id="3.40.50.1760">
    <property type="entry name" value="Glutathione synthase, substrate-binding domain superfamily, eukaryotic"/>
    <property type="match status" value="1"/>
</dbReference>
<dbReference type="Gene3D" id="1.10.1080.10">
    <property type="entry name" value="Glutathione Synthetase, Chain A, domain 3"/>
    <property type="match status" value="1"/>
</dbReference>
<evidence type="ECO:0000256" key="8">
    <source>
        <dbReference type="ARBA" id="ARBA00022741"/>
    </source>
</evidence>
<dbReference type="InterPro" id="IPR004887">
    <property type="entry name" value="GSH_synth_subst-bd"/>
</dbReference>
<feature type="binding site" evidence="13">
    <location>
        <position position="128"/>
    </location>
    <ligand>
        <name>substrate</name>
    </ligand>
</feature>
<dbReference type="Proteomes" id="UP000276133">
    <property type="component" value="Unassembled WGS sequence"/>
</dbReference>
<dbReference type="GO" id="GO:0043295">
    <property type="term" value="F:glutathione binding"/>
    <property type="evidence" value="ECO:0007669"/>
    <property type="project" value="UniProtKB-UniRule"/>
</dbReference>
<evidence type="ECO:0000256" key="5">
    <source>
        <dbReference type="ARBA" id="ARBA00022598"/>
    </source>
</evidence>
<feature type="binding site" evidence="13">
    <location>
        <position position="314"/>
    </location>
    <ligand>
        <name>ATP</name>
        <dbReference type="ChEBI" id="CHEBI:30616"/>
    </ligand>
</feature>
<evidence type="ECO:0000259" key="15">
    <source>
        <dbReference type="Pfam" id="PF03199"/>
    </source>
</evidence>
<feature type="binding site" evidence="13">
    <location>
        <begin position="404"/>
        <end position="407"/>
    </location>
    <ligand>
        <name>ATP</name>
        <dbReference type="ChEBI" id="CHEBI:30616"/>
    </ligand>
</feature>
<evidence type="ECO:0000256" key="11">
    <source>
        <dbReference type="ARBA" id="ARBA00048871"/>
    </source>
</evidence>
<evidence type="ECO:0000256" key="10">
    <source>
        <dbReference type="ARBA" id="ARBA00022842"/>
    </source>
</evidence>
<evidence type="ECO:0000256" key="13">
    <source>
        <dbReference type="PIRSR" id="PIRSR001558-1"/>
    </source>
</evidence>